<accession>A0A0W8FD50</accession>
<dbReference type="GO" id="GO:0008033">
    <property type="term" value="P:tRNA processing"/>
    <property type="evidence" value="ECO:0007669"/>
    <property type="project" value="UniProtKB-KW"/>
</dbReference>
<dbReference type="EMBL" id="LNQE01001369">
    <property type="protein sequence ID" value="KUG18670.1"/>
    <property type="molecule type" value="Genomic_DNA"/>
</dbReference>
<protein>
    <submittedName>
        <fullName evidence="5">Trna pseudouridine 13 synthase</fullName>
    </submittedName>
</protein>
<proteinExistence type="inferred from homology"/>
<dbReference type="InterPro" id="IPR020103">
    <property type="entry name" value="PsdUridine_synth_cat_dom_sf"/>
</dbReference>
<dbReference type="InterPro" id="IPR011760">
    <property type="entry name" value="PsdUridine_synth_TruD_insert"/>
</dbReference>
<dbReference type="PANTHER" id="PTHR13326">
    <property type="entry name" value="TRNA PSEUDOURIDINE SYNTHASE D"/>
    <property type="match status" value="1"/>
</dbReference>
<dbReference type="InterPro" id="IPR042214">
    <property type="entry name" value="TruD_catalytic"/>
</dbReference>
<dbReference type="HAMAP" id="MF_01082">
    <property type="entry name" value="TruD"/>
    <property type="match status" value="1"/>
</dbReference>
<dbReference type="SUPFAM" id="SSF55120">
    <property type="entry name" value="Pseudouridine synthase"/>
    <property type="match status" value="1"/>
</dbReference>
<dbReference type="Gene3D" id="1.10.1510.30">
    <property type="match status" value="1"/>
</dbReference>
<dbReference type="PROSITE" id="PS01268">
    <property type="entry name" value="UPF0024"/>
    <property type="match status" value="1"/>
</dbReference>
<dbReference type="PROSITE" id="PS50984">
    <property type="entry name" value="TRUD"/>
    <property type="match status" value="1"/>
</dbReference>
<dbReference type="GO" id="GO:0009982">
    <property type="term" value="F:pseudouridine synthase activity"/>
    <property type="evidence" value="ECO:0007669"/>
    <property type="project" value="InterPro"/>
</dbReference>
<dbReference type="Gene3D" id="3.30.2350.20">
    <property type="entry name" value="TruD, catalytic domain"/>
    <property type="match status" value="1"/>
</dbReference>
<reference evidence="5" key="1">
    <citation type="journal article" date="2015" name="Proc. Natl. Acad. Sci. U.S.A.">
        <title>Networks of energetic and metabolic interactions define dynamics in microbial communities.</title>
        <authorList>
            <person name="Embree M."/>
            <person name="Liu J.K."/>
            <person name="Al-Bassam M.M."/>
            <person name="Zengler K."/>
        </authorList>
    </citation>
    <scope>NUCLEOTIDE SEQUENCE</scope>
</reference>
<evidence type="ECO:0000259" key="4">
    <source>
        <dbReference type="PROSITE" id="PS50984"/>
    </source>
</evidence>
<dbReference type="Gene3D" id="3.30.70.3160">
    <property type="match status" value="1"/>
</dbReference>
<dbReference type="InterPro" id="IPR020119">
    <property type="entry name" value="PsdUridine_synth_TruD_CS"/>
</dbReference>
<comment type="caution">
    <text evidence="5">The sequence shown here is derived from an EMBL/GenBank/DDBJ whole genome shotgun (WGS) entry which is preliminary data.</text>
</comment>
<sequence>MKLASEQDRFLGMDYYITDSPGCGGIIRRNPEDFLVVEVFEDLRYEGGRYLVIEVEKTDWDTHHLIREMSRHLRISQKRFGWAGTKDKRAITRQRISIMNLDESELDRIRLPDIKINVLGRTNRAVGLGDLLGNRFSITIRELSCPDPARSLASVSEEIKRHKGVANYFGVQRFGDIRPITHLVGEALARGKAEEAARIFLALPYAGEQERTREARERLWESGDIQAARNDFPGYLHHELAMLNYLAEHPGDYAHSFDVLSVNLKRLFVHAYQSYLFNRILSLRLAKSMPLDEALVGDVVCFSKGGMPDMDKNQEVTEDNLEAVARLVNRGRAFVTLPLIGFESRLAEGRQGEIERQVLQEEDILPEGFKVVENPDLGSRGTRRTALCPVDPKIRVEGDSAQLEFILPKGSYATVVLREYMKDAS</sequence>
<keyword evidence="3" id="KW-0413">Isomerase</keyword>
<dbReference type="PANTHER" id="PTHR13326:SF21">
    <property type="entry name" value="PSEUDOURIDYLATE SYNTHASE PUS7L"/>
    <property type="match status" value="1"/>
</dbReference>
<evidence type="ECO:0000256" key="1">
    <source>
        <dbReference type="ARBA" id="ARBA00007953"/>
    </source>
</evidence>
<keyword evidence="2" id="KW-0819">tRNA processing</keyword>
<dbReference type="PIRSF" id="PIRSF037016">
    <property type="entry name" value="Pseudouridin_synth_euk_prd"/>
    <property type="match status" value="1"/>
</dbReference>
<evidence type="ECO:0000256" key="3">
    <source>
        <dbReference type="ARBA" id="ARBA00023235"/>
    </source>
</evidence>
<name>A0A0W8FD50_9ZZZZ</name>
<dbReference type="GO" id="GO:0003723">
    <property type="term" value="F:RNA binding"/>
    <property type="evidence" value="ECO:0007669"/>
    <property type="project" value="InterPro"/>
</dbReference>
<dbReference type="AlphaFoldDB" id="A0A0W8FD50"/>
<evidence type="ECO:0000256" key="2">
    <source>
        <dbReference type="ARBA" id="ARBA00022694"/>
    </source>
</evidence>
<dbReference type="GO" id="GO:0001522">
    <property type="term" value="P:pseudouridine synthesis"/>
    <property type="evidence" value="ECO:0007669"/>
    <property type="project" value="InterPro"/>
</dbReference>
<gene>
    <name evidence="5" type="ORF">ASZ90_011597</name>
</gene>
<dbReference type="NCBIfam" id="TIGR00094">
    <property type="entry name" value="tRNA_TruD_broad"/>
    <property type="match status" value="1"/>
</dbReference>
<dbReference type="Pfam" id="PF01142">
    <property type="entry name" value="TruD"/>
    <property type="match status" value="1"/>
</dbReference>
<comment type="similarity">
    <text evidence="1">Belongs to the pseudouridine synthase TruD family.</text>
</comment>
<dbReference type="FunFam" id="3.30.70.3160:FF:000001">
    <property type="entry name" value="Probable tRNA pseudouridine synthase D"/>
    <property type="match status" value="1"/>
</dbReference>
<evidence type="ECO:0000313" key="5">
    <source>
        <dbReference type="EMBL" id="KUG18670.1"/>
    </source>
</evidence>
<organism evidence="5">
    <name type="scientific">hydrocarbon metagenome</name>
    <dbReference type="NCBI Taxonomy" id="938273"/>
    <lineage>
        <taxon>unclassified sequences</taxon>
        <taxon>metagenomes</taxon>
        <taxon>ecological metagenomes</taxon>
    </lineage>
</organism>
<dbReference type="InterPro" id="IPR001656">
    <property type="entry name" value="PsdUridine_synth_TruD"/>
</dbReference>
<feature type="domain" description="TRUD" evidence="4">
    <location>
        <begin position="164"/>
        <end position="388"/>
    </location>
</feature>